<sequence>MQNGPKLTHDQQLSLVAEVSDGEIYERPCAIHEDKAHEVDGYNSRFFKKAWSSLADLLANGLQRVIASVISEAQAGRKIAYNIILSHELVKAYTRKNISTRCCVKTVRYSIIINGEPSIPFSAAKWLRQGDPMSQFLFAIAMKYFSRCLNGLKKKSEFKYHPRCSKLGITHISFADDLLLFARGDVLSVMQLQQRLSQFYEVSGLQANQSKSSI</sequence>
<evidence type="ECO:0000313" key="2">
    <source>
        <dbReference type="RefSeq" id="XP_075083656.1"/>
    </source>
</evidence>
<dbReference type="Proteomes" id="UP000790787">
    <property type="component" value="Chromosome 12"/>
</dbReference>
<reference evidence="2" key="2">
    <citation type="submission" date="2025-08" db="UniProtKB">
        <authorList>
            <consortium name="RefSeq"/>
        </authorList>
    </citation>
    <scope>IDENTIFICATION</scope>
    <source>
        <tissue evidence="2">Leaf</tissue>
    </source>
</reference>
<gene>
    <name evidence="2" type="primary">LOC142167389</name>
</gene>
<dbReference type="RefSeq" id="XP_075083656.1">
    <property type="nucleotide sequence ID" value="XM_075227555.1"/>
</dbReference>
<name>A0AC58SFC2_TOBAC</name>
<evidence type="ECO:0000313" key="1">
    <source>
        <dbReference type="Proteomes" id="UP000790787"/>
    </source>
</evidence>
<protein>
    <submittedName>
        <fullName evidence="2">Uncharacterized protein LOC142167389</fullName>
    </submittedName>
</protein>
<organism evidence="1 2">
    <name type="scientific">Nicotiana tabacum</name>
    <name type="common">Common tobacco</name>
    <dbReference type="NCBI Taxonomy" id="4097"/>
    <lineage>
        <taxon>Eukaryota</taxon>
        <taxon>Viridiplantae</taxon>
        <taxon>Streptophyta</taxon>
        <taxon>Embryophyta</taxon>
        <taxon>Tracheophyta</taxon>
        <taxon>Spermatophyta</taxon>
        <taxon>Magnoliopsida</taxon>
        <taxon>eudicotyledons</taxon>
        <taxon>Gunneridae</taxon>
        <taxon>Pentapetalae</taxon>
        <taxon>asterids</taxon>
        <taxon>lamiids</taxon>
        <taxon>Solanales</taxon>
        <taxon>Solanaceae</taxon>
        <taxon>Nicotianoideae</taxon>
        <taxon>Nicotianeae</taxon>
        <taxon>Nicotiana</taxon>
    </lineage>
</organism>
<accession>A0AC58SFC2</accession>
<proteinExistence type="predicted"/>
<keyword evidence="1" id="KW-1185">Reference proteome</keyword>
<reference evidence="1" key="1">
    <citation type="journal article" date="2014" name="Nat. Commun.">
        <title>The tobacco genome sequence and its comparison with those of tomato and potato.</title>
        <authorList>
            <person name="Sierro N."/>
            <person name="Battey J.N."/>
            <person name="Ouadi S."/>
            <person name="Bakaher N."/>
            <person name="Bovet L."/>
            <person name="Willig A."/>
            <person name="Goepfert S."/>
            <person name="Peitsch M.C."/>
            <person name="Ivanov N.V."/>
        </authorList>
    </citation>
    <scope>NUCLEOTIDE SEQUENCE [LARGE SCALE GENOMIC DNA]</scope>
</reference>